<evidence type="ECO:0000313" key="11">
    <source>
        <dbReference type="Proteomes" id="UP000799772"/>
    </source>
</evidence>
<evidence type="ECO:0000256" key="4">
    <source>
        <dbReference type="ARBA" id="ARBA00022692"/>
    </source>
</evidence>
<comment type="similarity">
    <text evidence="2">Belongs to the OST4 family.</text>
</comment>
<dbReference type="EMBL" id="ML978134">
    <property type="protein sequence ID" value="KAF2094608.1"/>
    <property type="molecule type" value="Genomic_DNA"/>
</dbReference>
<keyword evidence="7 9" id="KW-1133">Transmembrane helix</keyword>
<dbReference type="InterPro" id="IPR051307">
    <property type="entry name" value="OST4"/>
</dbReference>
<keyword evidence="6" id="KW-0735">Signal-anchor</keyword>
<organism evidence="10 11">
    <name type="scientific">Rhizodiscina lignyota</name>
    <dbReference type="NCBI Taxonomy" id="1504668"/>
    <lineage>
        <taxon>Eukaryota</taxon>
        <taxon>Fungi</taxon>
        <taxon>Dikarya</taxon>
        <taxon>Ascomycota</taxon>
        <taxon>Pezizomycotina</taxon>
        <taxon>Dothideomycetes</taxon>
        <taxon>Pleosporomycetidae</taxon>
        <taxon>Aulographales</taxon>
        <taxon>Rhizodiscinaceae</taxon>
        <taxon>Rhizodiscina</taxon>
    </lineage>
</organism>
<keyword evidence="11" id="KW-1185">Reference proteome</keyword>
<proteinExistence type="inferred from homology"/>
<evidence type="ECO:0000256" key="7">
    <source>
        <dbReference type="ARBA" id="ARBA00022989"/>
    </source>
</evidence>
<dbReference type="GO" id="GO:0018279">
    <property type="term" value="P:protein N-linked glycosylation via asparagine"/>
    <property type="evidence" value="ECO:0007669"/>
    <property type="project" value="TreeGrafter"/>
</dbReference>
<evidence type="ECO:0000256" key="9">
    <source>
        <dbReference type="SAM" id="Phobius"/>
    </source>
</evidence>
<accession>A0A9P4I700</accession>
<dbReference type="SUPFAM" id="SSF103464">
    <property type="entry name" value="Oligosaccharyltransferase subunit ost4p"/>
    <property type="match status" value="1"/>
</dbReference>
<evidence type="ECO:0000256" key="8">
    <source>
        <dbReference type="ARBA" id="ARBA00023136"/>
    </source>
</evidence>
<keyword evidence="5" id="KW-0256">Endoplasmic reticulum</keyword>
<evidence type="ECO:0000256" key="6">
    <source>
        <dbReference type="ARBA" id="ARBA00022968"/>
    </source>
</evidence>
<dbReference type="OrthoDB" id="2124077at2759"/>
<protein>
    <recommendedName>
        <fullName evidence="3">Dolichyl-diphosphooligosaccharide--protein glycosyltransferase subunit 4</fullName>
    </recommendedName>
</protein>
<name>A0A9P4I700_9PEZI</name>
<reference evidence="10" key="1">
    <citation type="journal article" date="2020" name="Stud. Mycol.">
        <title>101 Dothideomycetes genomes: a test case for predicting lifestyles and emergence of pathogens.</title>
        <authorList>
            <person name="Haridas S."/>
            <person name="Albert R."/>
            <person name="Binder M."/>
            <person name="Bloem J."/>
            <person name="Labutti K."/>
            <person name="Salamov A."/>
            <person name="Andreopoulos B."/>
            <person name="Baker S."/>
            <person name="Barry K."/>
            <person name="Bills G."/>
            <person name="Bluhm B."/>
            <person name="Cannon C."/>
            <person name="Castanera R."/>
            <person name="Culley D."/>
            <person name="Daum C."/>
            <person name="Ezra D."/>
            <person name="Gonzalez J."/>
            <person name="Henrissat B."/>
            <person name="Kuo A."/>
            <person name="Liang C."/>
            <person name="Lipzen A."/>
            <person name="Lutzoni F."/>
            <person name="Magnuson J."/>
            <person name="Mondo S."/>
            <person name="Nolan M."/>
            <person name="Ohm R."/>
            <person name="Pangilinan J."/>
            <person name="Park H.-J."/>
            <person name="Ramirez L."/>
            <person name="Alfaro M."/>
            <person name="Sun H."/>
            <person name="Tritt A."/>
            <person name="Yoshinaga Y."/>
            <person name="Zwiers L.-H."/>
            <person name="Turgeon B."/>
            <person name="Goodwin S."/>
            <person name="Spatafora J."/>
            <person name="Crous P."/>
            <person name="Grigoriev I."/>
        </authorList>
    </citation>
    <scope>NUCLEOTIDE SEQUENCE</scope>
    <source>
        <strain evidence="10">CBS 133067</strain>
    </source>
</reference>
<comment type="subcellular location">
    <subcellularLocation>
        <location evidence="1">Endoplasmic reticulum membrane</location>
        <topology evidence="1">Single-pass type III membrane protein</topology>
    </subcellularLocation>
</comment>
<dbReference type="GO" id="GO:0008250">
    <property type="term" value="C:oligosaccharyltransferase complex"/>
    <property type="evidence" value="ECO:0007669"/>
    <property type="project" value="TreeGrafter"/>
</dbReference>
<dbReference type="PANTHER" id="PTHR48164:SF1">
    <property type="entry name" value="DOLICHYL-DIPHOSPHOOLIGOSACCHARIDE--PROTEIN GLYCOSYLTRANSFERASE SUBUNIT 4"/>
    <property type="match status" value="1"/>
</dbReference>
<evidence type="ECO:0000256" key="1">
    <source>
        <dbReference type="ARBA" id="ARBA00004643"/>
    </source>
</evidence>
<evidence type="ECO:0000256" key="2">
    <source>
        <dbReference type="ARBA" id="ARBA00007685"/>
    </source>
</evidence>
<evidence type="ECO:0000313" key="10">
    <source>
        <dbReference type="EMBL" id="KAF2094608.1"/>
    </source>
</evidence>
<sequence length="133" mass="15139">MRRHFAKARFSKSGQRASCPRVASQIRHYDEDRRNRSQLIHRSSFITKQYLLQLSQFQSTFAEFRASHTKHEHTDTMITDATLYSLALFLGAAAMLLIILYHFLEINAKDDSNAPLSKERKADAVPAGGKAKS</sequence>
<dbReference type="InterPro" id="IPR036330">
    <property type="entry name" value="Ost4p_sf"/>
</dbReference>
<comment type="caution">
    <text evidence="10">The sequence shown here is derived from an EMBL/GenBank/DDBJ whole genome shotgun (WGS) entry which is preliminary data.</text>
</comment>
<keyword evidence="8 9" id="KW-0472">Membrane</keyword>
<evidence type="ECO:0000256" key="3">
    <source>
        <dbReference type="ARBA" id="ARBA00017662"/>
    </source>
</evidence>
<dbReference type="AlphaFoldDB" id="A0A9P4I700"/>
<evidence type="ECO:0000256" key="5">
    <source>
        <dbReference type="ARBA" id="ARBA00022824"/>
    </source>
</evidence>
<dbReference type="InterPro" id="IPR018943">
    <property type="entry name" value="Oligosaccaryltransferase"/>
</dbReference>
<gene>
    <name evidence="10" type="ORF">NA57DRAFT_80407</name>
</gene>
<dbReference type="Pfam" id="PF10215">
    <property type="entry name" value="Ost4"/>
    <property type="match status" value="1"/>
</dbReference>
<keyword evidence="4 9" id="KW-0812">Transmembrane</keyword>
<dbReference type="Proteomes" id="UP000799772">
    <property type="component" value="Unassembled WGS sequence"/>
</dbReference>
<dbReference type="PANTHER" id="PTHR48164">
    <property type="entry name" value="DOLICHYL-DIPHOSPHOOLIGOSACCHARIDE--PROTEIN GLYCOSYLTRANSFERASE SUBUNIT 4"/>
    <property type="match status" value="1"/>
</dbReference>
<feature type="transmembrane region" description="Helical" evidence="9">
    <location>
        <begin position="83"/>
        <end position="104"/>
    </location>
</feature>